<gene>
    <name evidence="2" type="ORF">GCM10010954_16900</name>
</gene>
<dbReference type="SMART" id="SM00257">
    <property type="entry name" value="LysM"/>
    <property type="match status" value="3"/>
</dbReference>
<dbReference type="AlphaFoldDB" id="A0A917B406"/>
<protein>
    <recommendedName>
        <fullName evidence="1">LysM domain-containing protein</fullName>
    </recommendedName>
</protein>
<dbReference type="PROSITE" id="PS51782">
    <property type="entry name" value="LYSM"/>
    <property type="match status" value="3"/>
</dbReference>
<feature type="domain" description="LysM" evidence="1">
    <location>
        <begin position="65"/>
        <end position="110"/>
    </location>
</feature>
<keyword evidence="3" id="KW-1185">Reference proteome</keyword>
<feature type="domain" description="LysM" evidence="1">
    <location>
        <begin position="113"/>
        <end position="160"/>
    </location>
</feature>
<dbReference type="CDD" id="cd00118">
    <property type="entry name" value="LysM"/>
    <property type="match status" value="3"/>
</dbReference>
<sequence length="265" mass="29174">MAIVDRSSFIYTVQPGDTLYSIAARLGSQIPLIETANALYPPFTDPGLIYPGQVLVVPVFHHNQVNQIISQGNTLYQLAQNYSTSIDLIQGLNPEIQHPDFIYIGQVIRIPVFIYEVEQGDTLNAISQRFGLSLSAVLQANQNRPGLSPDVIFPGYQLIIPYPSSRNMLVLRPFPGSKVRDGQTLSGYARAFEGSILYQMKDSSGQTIIRETAVQTSAGAPSYGSFSESMNFERTPTASSGELWVYTRSAKDGSIQDLVKVSVRF</sequence>
<evidence type="ECO:0000259" key="1">
    <source>
        <dbReference type="PROSITE" id="PS51782"/>
    </source>
</evidence>
<dbReference type="RefSeq" id="WP_188377062.1">
    <property type="nucleotide sequence ID" value="NZ_BMEL01000002.1"/>
</dbReference>
<name>A0A917B406_HALAA</name>
<dbReference type="EMBL" id="BMEL01000002">
    <property type="protein sequence ID" value="GGF18713.1"/>
    <property type="molecule type" value="Genomic_DNA"/>
</dbReference>
<comment type="caution">
    <text evidence="2">The sequence shown here is derived from an EMBL/GenBank/DDBJ whole genome shotgun (WGS) entry which is preliminary data.</text>
</comment>
<dbReference type="Gene3D" id="3.10.350.10">
    <property type="entry name" value="LysM domain"/>
    <property type="match status" value="3"/>
</dbReference>
<reference evidence="2" key="1">
    <citation type="journal article" date="2014" name="Int. J. Syst. Evol. Microbiol.">
        <title>Complete genome sequence of Corynebacterium casei LMG S-19264T (=DSM 44701T), isolated from a smear-ripened cheese.</title>
        <authorList>
            <consortium name="US DOE Joint Genome Institute (JGI-PGF)"/>
            <person name="Walter F."/>
            <person name="Albersmeier A."/>
            <person name="Kalinowski J."/>
            <person name="Ruckert C."/>
        </authorList>
    </citation>
    <scope>NUCLEOTIDE SEQUENCE</scope>
    <source>
        <strain evidence="2">CGMCC 1.12153</strain>
    </source>
</reference>
<dbReference type="InterPro" id="IPR036779">
    <property type="entry name" value="LysM_dom_sf"/>
</dbReference>
<dbReference type="PANTHER" id="PTHR33734">
    <property type="entry name" value="LYSM DOMAIN-CONTAINING GPI-ANCHORED PROTEIN 2"/>
    <property type="match status" value="1"/>
</dbReference>
<reference evidence="2" key="2">
    <citation type="submission" date="2020-09" db="EMBL/GenBank/DDBJ databases">
        <authorList>
            <person name="Sun Q."/>
            <person name="Zhou Y."/>
        </authorList>
    </citation>
    <scope>NUCLEOTIDE SEQUENCE</scope>
    <source>
        <strain evidence="2">CGMCC 1.12153</strain>
    </source>
</reference>
<dbReference type="Pfam" id="PF10648">
    <property type="entry name" value="Gmad2"/>
    <property type="match status" value="1"/>
</dbReference>
<proteinExistence type="predicted"/>
<dbReference type="Proteomes" id="UP000660110">
    <property type="component" value="Unassembled WGS sequence"/>
</dbReference>
<dbReference type="InterPro" id="IPR018392">
    <property type="entry name" value="LysM"/>
</dbReference>
<dbReference type="InterPro" id="IPR018911">
    <property type="entry name" value="Gmad2_Ig-like_dom"/>
</dbReference>
<dbReference type="PANTHER" id="PTHR33734:SF22">
    <property type="entry name" value="MEMBRANE-BOUND LYTIC MUREIN TRANSGLYCOSYLASE D"/>
    <property type="match status" value="1"/>
</dbReference>
<dbReference type="Pfam" id="PF01476">
    <property type="entry name" value="LysM"/>
    <property type="match status" value="3"/>
</dbReference>
<dbReference type="SUPFAM" id="SSF54106">
    <property type="entry name" value="LysM domain"/>
    <property type="match status" value="3"/>
</dbReference>
<feature type="domain" description="LysM" evidence="1">
    <location>
        <begin position="9"/>
        <end position="57"/>
    </location>
</feature>
<evidence type="ECO:0000313" key="2">
    <source>
        <dbReference type="EMBL" id="GGF18713.1"/>
    </source>
</evidence>
<organism evidence="2 3">
    <name type="scientific">Halobacillus andaensis</name>
    <dbReference type="NCBI Taxonomy" id="1176239"/>
    <lineage>
        <taxon>Bacteria</taxon>
        <taxon>Bacillati</taxon>
        <taxon>Bacillota</taxon>
        <taxon>Bacilli</taxon>
        <taxon>Bacillales</taxon>
        <taxon>Bacillaceae</taxon>
        <taxon>Halobacillus</taxon>
    </lineage>
</organism>
<evidence type="ECO:0000313" key="3">
    <source>
        <dbReference type="Proteomes" id="UP000660110"/>
    </source>
</evidence>
<accession>A0A917B406</accession>